<feature type="region of interest" description="Disordered" evidence="1">
    <location>
        <begin position="1"/>
        <end position="20"/>
    </location>
</feature>
<dbReference type="InParanoid" id="E9DZQ4"/>
<dbReference type="GO" id="GO:1990811">
    <property type="term" value="C:MWP complex"/>
    <property type="evidence" value="ECO:0007669"/>
    <property type="project" value="TreeGrafter"/>
</dbReference>
<evidence type="ECO:0000256" key="1">
    <source>
        <dbReference type="SAM" id="MobiDB-lite"/>
    </source>
</evidence>
<dbReference type="Proteomes" id="UP000002499">
    <property type="component" value="Unassembled WGS sequence"/>
</dbReference>
<dbReference type="InterPro" id="IPR052778">
    <property type="entry name" value="Centrosome-WD_assoc"/>
</dbReference>
<dbReference type="GO" id="GO:0005815">
    <property type="term" value="C:microtubule organizing center"/>
    <property type="evidence" value="ECO:0007669"/>
    <property type="project" value="TreeGrafter"/>
</dbReference>
<evidence type="ECO:0000313" key="3">
    <source>
        <dbReference type="Proteomes" id="UP000002499"/>
    </source>
</evidence>
<keyword evidence="3" id="KW-1185">Reference proteome</keyword>
<name>E9DZQ4_METAQ</name>
<protein>
    <submittedName>
        <fullName evidence="2">WD40 domain-containing protein</fullName>
    </submittedName>
</protein>
<dbReference type="EMBL" id="GL698487">
    <property type="protein sequence ID" value="EFY90739.1"/>
    <property type="molecule type" value="Genomic_DNA"/>
</dbReference>
<dbReference type="HOGENOM" id="CLU_024072_2_0_1"/>
<organism evidence="3">
    <name type="scientific">Metarhizium acridum (strain CQMa 102)</name>
    <dbReference type="NCBI Taxonomy" id="655827"/>
    <lineage>
        <taxon>Eukaryota</taxon>
        <taxon>Fungi</taxon>
        <taxon>Dikarya</taxon>
        <taxon>Ascomycota</taxon>
        <taxon>Pezizomycotina</taxon>
        <taxon>Sordariomycetes</taxon>
        <taxon>Hypocreomycetidae</taxon>
        <taxon>Hypocreales</taxon>
        <taxon>Clavicipitaceae</taxon>
        <taxon>Metarhizium</taxon>
    </lineage>
</organism>
<dbReference type="Gene3D" id="2.130.10.10">
    <property type="entry name" value="YVTN repeat-like/Quinoprotein amine dehydrogenase"/>
    <property type="match status" value="1"/>
</dbReference>
<dbReference type="InterPro" id="IPR015943">
    <property type="entry name" value="WD40/YVTN_repeat-like_dom_sf"/>
</dbReference>
<reference evidence="2 3" key="1">
    <citation type="journal article" date="2011" name="PLoS Genet.">
        <title>Genome sequencing and comparative transcriptomics of the model entomopathogenic fungi Metarhizium anisopliae and M. acridum.</title>
        <authorList>
            <person name="Gao Q."/>
            <person name="Jin K."/>
            <person name="Ying S.H."/>
            <person name="Zhang Y."/>
            <person name="Xiao G."/>
            <person name="Shang Y."/>
            <person name="Duan Z."/>
            <person name="Hu X."/>
            <person name="Xie X.Q."/>
            <person name="Zhou G."/>
            <person name="Peng G."/>
            <person name="Luo Z."/>
            <person name="Huang W."/>
            <person name="Wang B."/>
            <person name="Fang W."/>
            <person name="Wang S."/>
            <person name="Zhong Y."/>
            <person name="Ma L.J."/>
            <person name="St Leger R.J."/>
            <person name="Zhao G.P."/>
            <person name="Pei Y."/>
            <person name="Feng M.G."/>
            <person name="Xia Y."/>
            <person name="Wang C."/>
        </authorList>
    </citation>
    <scope>NUCLEOTIDE SEQUENCE [LARGE SCALE GENOMIC DNA]</scope>
    <source>
        <strain evidence="2 3">CQMa 102</strain>
    </source>
</reference>
<proteinExistence type="predicted"/>
<dbReference type="AlphaFoldDB" id="E9DZQ4"/>
<dbReference type="KEGG" id="maw:19247413"/>
<dbReference type="STRING" id="655827.E9DZQ4"/>
<dbReference type="PANTHER" id="PTHR16220">
    <property type="entry name" value="WD REPEAT PROTEIN 8-RELATED"/>
    <property type="match status" value="1"/>
</dbReference>
<dbReference type="OMA" id="CWHLNGD"/>
<dbReference type="OrthoDB" id="308690at2759"/>
<dbReference type="eggNOG" id="KOG4497">
    <property type="taxonomic scope" value="Eukaryota"/>
</dbReference>
<sequence>MQVSPLPPMHHTRPFKSSPLCKPSPNGRLVAVLSSSTIIVRSTETLQTIHAVKLSPELPRPISNLIWAPSSSKILVSAGDYIQVFAACDSSFQATIHGPAAPAGGKLPMVQFGSRDTEVLACAPFGIKFAIFDVAASKVVEISNPKFYHPTSASRGFSLRPDTGHLLMLTRVGGKDMVSIHHPLTRRVTRSWYPDTLDAQGVQWTPDGQWIILWESPAQGSQLLVYTGDGQHFRTLDASNLRPDSTTEPGSNMQPGIKSCQLSSNAELCATGDHSRGITVLQVGIWRSVMRLMHPTVIAPRETLQVWQEQVSVGVDGRNIHSFSRATQTASPPTFANGSNSTKQSTDVRGGCSSISFDASSTLLATRLDDCPCTIWIWDLAAAELRAALIFHLAVTFTWHPSIRETLLICNQDDKEQCMSYVWDPLSHGPTPLYAKKYLSASKPASKMQTTWLNNETESLELLITNSQHYFLLSLADADQEPSPWEAAVGGVELDGPSLALSSGRDEAESLGSARPIVIADDASNLDDTFSFRYT</sequence>
<dbReference type="SUPFAM" id="SSF82171">
    <property type="entry name" value="DPP6 N-terminal domain-like"/>
    <property type="match status" value="1"/>
</dbReference>
<dbReference type="PANTHER" id="PTHR16220:SF0">
    <property type="entry name" value="WD REPEAT-CONTAINING PROTEIN WRAP73"/>
    <property type="match status" value="1"/>
</dbReference>
<dbReference type="GeneID" id="19247413"/>
<accession>E9DZQ4</accession>
<dbReference type="GO" id="GO:1990810">
    <property type="term" value="P:microtubule anchoring at mitotic spindle pole body"/>
    <property type="evidence" value="ECO:0007669"/>
    <property type="project" value="TreeGrafter"/>
</dbReference>
<evidence type="ECO:0000313" key="2">
    <source>
        <dbReference type="EMBL" id="EFY90739.1"/>
    </source>
</evidence>
<gene>
    <name evidence="2" type="ORF">MAC_03102</name>
</gene>